<dbReference type="SUPFAM" id="SSF48371">
    <property type="entry name" value="ARM repeat"/>
    <property type="match status" value="1"/>
</dbReference>
<dbReference type="InterPro" id="IPR016024">
    <property type="entry name" value="ARM-type_fold"/>
</dbReference>
<dbReference type="OrthoDB" id="79687at2759"/>
<feature type="compositionally biased region" description="Polar residues" evidence="2">
    <location>
        <begin position="849"/>
        <end position="868"/>
    </location>
</feature>
<accession>A0A3S3S1K0</accession>
<proteinExistence type="inferred from homology"/>
<dbReference type="PANTHER" id="PTHR12984:SF6">
    <property type="entry name" value="SCY1-LIKE PROTEIN 2"/>
    <property type="match status" value="1"/>
</dbReference>
<dbReference type="Proteomes" id="UP000285301">
    <property type="component" value="Unassembled WGS sequence"/>
</dbReference>
<dbReference type="SUPFAM" id="SSF56112">
    <property type="entry name" value="Protein kinase-like (PK-like)"/>
    <property type="match status" value="1"/>
</dbReference>
<feature type="compositionally biased region" description="Basic and acidic residues" evidence="2">
    <location>
        <begin position="871"/>
        <end position="880"/>
    </location>
</feature>
<dbReference type="EMBL" id="NCKU01003251">
    <property type="protein sequence ID" value="RWS07884.1"/>
    <property type="molecule type" value="Genomic_DNA"/>
</dbReference>
<dbReference type="EMBL" id="NCKU01006429">
    <property type="protein sequence ID" value="RWS03512.1"/>
    <property type="molecule type" value="Genomic_DNA"/>
</dbReference>
<dbReference type="InterPro" id="IPR011989">
    <property type="entry name" value="ARM-like"/>
</dbReference>
<evidence type="ECO:0000259" key="3">
    <source>
        <dbReference type="PROSITE" id="PS50011"/>
    </source>
</evidence>
<dbReference type="Pfam" id="PF00069">
    <property type="entry name" value="Pkinase"/>
    <property type="match status" value="1"/>
</dbReference>
<dbReference type="PROSITE" id="PS50011">
    <property type="entry name" value="PROTEIN_KINASE_DOM"/>
    <property type="match status" value="1"/>
</dbReference>
<dbReference type="AlphaFoldDB" id="A0A3S3S1K0"/>
<comment type="caution">
    <text evidence="5">The sequence shown here is derived from an EMBL/GenBank/DDBJ whole genome shotgun (WGS) entry which is preliminary data.</text>
</comment>
<organism evidence="5 7">
    <name type="scientific">Dinothrombium tinctorium</name>
    <dbReference type="NCBI Taxonomy" id="1965070"/>
    <lineage>
        <taxon>Eukaryota</taxon>
        <taxon>Metazoa</taxon>
        <taxon>Ecdysozoa</taxon>
        <taxon>Arthropoda</taxon>
        <taxon>Chelicerata</taxon>
        <taxon>Arachnida</taxon>
        <taxon>Acari</taxon>
        <taxon>Acariformes</taxon>
        <taxon>Trombidiformes</taxon>
        <taxon>Prostigmata</taxon>
        <taxon>Anystina</taxon>
        <taxon>Parasitengona</taxon>
        <taxon>Trombidioidea</taxon>
        <taxon>Trombidiidae</taxon>
        <taxon>Dinothrombium</taxon>
    </lineage>
</organism>
<dbReference type="InterPro" id="IPR051177">
    <property type="entry name" value="CIK-Related_Protein"/>
</dbReference>
<dbReference type="EMBL" id="NCKU01003250">
    <property type="protein sequence ID" value="RWS07888.1"/>
    <property type="molecule type" value="Genomic_DNA"/>
</dbReference>
<feature type="region of interest" description="Disordered" evidence="2">
    <location>
        <begin position="849"/>
        <end position="880"/>
    </location>
</feature>
<dbReference type="Gene3D" id="1.10.510.10">
    <property type="entry name" value="Transferase(Phosphotransferase) domain 1"/>
    <property type="match status" value="1"/>
</dbReference>
<name>A0A3S3S1K0_9ACAR</name>
<dbReference type="Gene3D" id="1.25.10.10">
    <property type="entry name" value="Leucine-rich Repeat Variant"/>
    <property type="match status" value="1"/>
</dbReference>
<sequence length="880" mass="98729">MESLMYRLKDTITTTVSSLNSYIPGNPVTRDYEITAHRASGGPGFVWKIYSGFKKSTKEEASIFIFDKKLLHKFAKKDRDLILDRLKKGVSQLTRLRHPSILTVSHPLEESRESLAFATEPVFASLANLLGAHENMPSPLPQDLVNYEFYDVEIKYGLLFISEALAFLHNDVKLLHRNICPEIIMVNKKGAWKLTGFDFSCPPTNPHDFPLYFPCLNINGNREDTQLTLPNLDYIAPEYLAELNSSEAKITLNSDMYSLGALTYTLYNKGKPLLPTGGNVSLFTNRRLEQYNRLPVETFNCIPEESRHHIKLLLSVDPILRPDAHQFNKLNIFEDVLVRTLQYLDSLFQWDNLQKSQFYKGLPEIMAMMPFRVKLNRVFPALAKEFVNPEMVPFVLPNVMLIIQEASGQEFIEMILPDLVVTFQMKEPVQISVILMQNMELILTKCKSNPESIKEHILPLMCRCLELESPQIQEQTLNTIPAVVHLIDASSIKNSIVPRVKKLCLATSQLSTRVNCLLCLAKLLETIDKWVVLDDIVPFLPDIPSREPPVIMAILGIYKRVLNNSRLGLSKETMATKVIPFLMPLAIENGLTVNQFNTIISLIKEMVEKVECEQRVKVEQLNSMKVDNLAVTAYKGNASMIKKEATVDDIFDQPNKAMPKSEMKEKNLSLQEKEMLAKSKEMNEVFKKQQPLISQEAKVSVTSSSNAASKPKDLTATLINSNLQNLSLSQASQTNRQSDFSSAAATMGPMYRAPLVSSPISSNSSHFQTNQSINSFPNTFRAASQMMNPSPLMQTQPQSLKAQQSNVRAQIDLSAFDKLAIPGLSQNASKPQSLNSIATKQQSPVFTAINSWPASSSSSNGESGTKLNKLSKADFDDLLS</sequence>
<dbReference type="GO" id="GO:0004672">
    <property type="term" value="F:protein kinase activity"/>
    <property type="evidence" value="ECO:0007669"/>
    <property type="project" value="InterPro"/>
</dbReference>
<keyword evidence="7" id="KW-1185">Reference proteome</keyword>
<dbReference type="SMART" id="SM00220">
    <property type="entry name" value="S_TKc"/>
    <property type="match status" value="1"/>
</dbReference>
<evidence type="ECO:0000313" key="5">
    <source>
        <dbReference type="EMBL" id="RWS07884.1"/>
    </source>
</evidence>
<dbReference type="PANTHER" id="PTHR12984">
    <property type="entry name" value="SCY1-RELATED S/T PROTEIN KINASE-LIKE"/>
    <property type="match status" value="1"/>
</dbReference>
<gene>
    <name evidence="5" type="ORF">B4U79_01028</name>
    <name evidence="6" type="ORF">B4U79_10628</name>
    <name evidence="4" type="ORF">B4U79_11140</name>
</gene>
<comment type="similarity">
    <text evidence="1">Belongs to the protein kinase superfamily.</text>
</comment>
<reference evidence="5 7" key="1">
    <citation type="journal article" date="2018" name="Gigascience">
        <title>Genomes of trombidid mites reveal novel predicted allergens and laterally-transferred genes associated with secondary metabolism.</title>
        <authorList>
            <person name="Dong X."/>
            <person name="Chaisiri K."/>
            <person name="Xia D."/>
            <person name="Armstrong S.D."/>
            <person name="Fang Y."/>
            <person name="Donnelly M.J."/>
            <person name="Kadowaki T."/>
            <person name="McGarry J.W."/>
            <person name="Darby A.C."/>
            <person name="Makepeace B.L."/>
        </authorList>
    </citation>
    <scope>NUCLEOTIDE SEQUENCE [LARGE SCALE GENOMIC DNA]</scope>
    <source>
        <strain evidence="5">UoL-WK</strain>
    </source>
</reference>
<reference evidence="5" key="2">
    <citation type="submission" date="2018-11" db="EMBL/GenBank/DDBJ databases">
        <title>Trombidioid mite genomics.</title>
        <authorList>
            <person name="Dong X."/>
        </authorList>
    </citation>
    <scope>NUCLEOTIDE SEQUENCE</scope>
    <source>
        <strain evidence="5">UoL-WK</strain>
    </source>
</reference>
<dbReference type="CDD" id="cd14011">
    <property type="entry name" value="PK_SCY1_like"/>
    <property type="match status" value="1"/>
</dbReference>
<dbReference type="GO" id="GO:0005524">
    <property type="term" value="F:ATP binding"/>
    <property type="evidence" value="ECO:0007669"/>
    <property type="project" value="InterPro"/>
</dbReference>
<evidence type="ECO:0000313" key="6">
    <source>
        <dbReference type="EMBL" id="RWS07888.1"/>
    </source>
</evidence>
<dbReference type="InterPro" id="IPR011009">
    <property type="entry name" value="Kinase-like_dom_sf"/>
</dbReference>
<evidence type="ECO:0000256" key="2">
    <source>
        <dbReference type="SAM" id="MobiDB-lite"/>
    </source>
</evidence>
<evidence type="ECO:0000256" key="1">
    <source>
        <dbReference type="ARBA" id="ARBA00038349"/>
    </source>
</evidence>
<dbReference type="FunFam" id="3.30.200.20:FF:000179">
    <property type="entry name" value="SCY1 like pseudokinase 2"/>
    <property type="match status" value="1"/>
</dbReference>
<dbReference type="Gene3D" id="3.30.200.20">
    <property type="entry name" value="Phosphorylase Kinase, domain 1"/>
    <property type="match status" value="1"/>
</dbReference>
<feature type="domain" description="Protein kinase" evidence="3">
    <location>
        <begin position="32"/>
        <end position="334"/>
    </location>
</feature>
<protein>
    <submittedName>
        <fullName evidence="5">SCY1-like protein 2</fullName>
    </submittedName>
</protein>
<dbReference type="InterPro" id="IPR000719">
    <property type="entry name" value="Prot_kinase_dom"/>
</dbReference>
<evidence type="ECO:0000313" key="4">
    <source>
        <dbReference type="EMBL" id="RWS03512.1"/>
    </source>
</evidence>
<evidence type="ECO:0000313" key="7">
    <source>
        <dbReference type="Proteomes" id="UP000285301"/>
    </source>
</evidence>